<dbReference type="PANTHER" id="PTHR35882:SF1">
    <property type="match status" value="1"/>
</dbReference>
<evidence type="ECO:0000256" key="1">
    <source>
        <dbReference type="SAM" id="Phobius"/>
    </source>
</evidence>
<dbReference type="InterPro" id="IPR004352">
    <property type="entry name" value="GH114_TIM-barrel"/>
</dbReference>
<dbReference type="EMBL" id="JBHPBY010000072">
    <property type="protein sequence ID" value="MFC1850022.1"/>
    <property type="molecule type" value="Genomic_DNA"/>
</dbReference>
<keyword evidence="3" id="KW-0378">Hydrolase</keyword>
<name>A0ABV6YV14_UNCC1</name>
<dbReference type="Gene3D" id="3.20.20.70">
    <property type="entry name" value="Aldolase class I"/>
    <property type="match status" value="1"/>
</dbReference>
<dbReference type="InterPro" id="IPR016063">
    <property type="entry name" value="TM1410_Glycdase"/>
</dbReference>
<feature type="transmembrane region" description="Helical" evidence="1">
    <location>
        <begin position="351"/>
        <end position="368"/>
    </location>
</feature>
<comment type="caution">
    <text evidence="3">The sequence shown here is derived from an EMBL/GenBank/DDBJ whole genome shotgun (WGS) entry which is preliminary data.</text>
</comment>
<dbReference type="GO" id="GO:0016787">
    <property type="term" value="F:hydrolase activity"/>
    <property type="evidence" value="ECO:0007669"/>
    <property type="project" value="UniProtKB-KW"/>
</dbReference>
<reference evidence="3 4" key="1">
    <citation type="submission" date="2024-09" db="EMBL/GenBank/DDBJ databases">
        <title>Laminarin stimulates single cell rates of sulfate reduction while oxygen inhibits transcriptomic activity in coastal marine sediment.</title>
        <authorList>
            <person name="Lindsay M."/>
            <person name="Orcutt B."/>
            <person name="Emerson D."/>
            <person name="Stepanauskas R."/>
            <person name="D'Angelo T."/>
        </authorList>
    </citation>
    <scope>NUCLEOTIDE SEQUENCE [LARGE SCALE GENOMIC DNA]</scope>
    <source>
        <strain evidence="3">SAG AM-311-K15</strain>
    </source>
</reference>
<feature type="domain" description="Glycoside-hydrolase family GH114 TIM-barrel" evidence="2">
    <location>
        <begin position="32"/>
        <end position="330"/>
    </location>
</feature>
<proteinExistence type="predicted"/>
<keyword evidence="1" id="KW-1133">Transmembrane helix</keyword>
<dbReference type="NCBIfam" id="TIGR01370">
    <property type="entry name" value="MJ1477/TM1410 family putative glycoside hydrolase"/>
    <property type="match status" value="1"/>
</dbReference>
<dbReference type="SUPFAM" id="SSF51445">
    <property type="entry name" value="(Trans)glycosidases"/>
    <property type="match status" value="1"/>
</dbReference>
<sequence length="380" mass="42396">MYKTSLHLSVFIPFLLLAVLSESLELSAVDDFSYQLQNYQSGLGQLGSSEFDLVVIDYSETGDETGEWLPAEIESLRSGGPCGSRIVLAYFSVGEAEDYRFYWNDSWVDASGDPIPGVAPTWLGPQNPEWPGNYKIRYWEAGWQQIIYGTTSGPDKSYLDRILSQGFDGVYLDIIDGFEYWGPAEIGGTDERRTAPAEMIDLVESIAQYARVTMAVPNFLVFPQNGSYIIDPDCYPDASDPDIEAQAQKTRLFSHIDGIGAEDSFYIGPADENNPYNPDNDTIALLNQFRDAGKKVLSIEYLTTANLIQDYYNIRAPAQGYIPYATVRDLGQMTVNTGYEPDCEPVPPVPALGQISFAFLVIIVPLYLQRVKNNVKRRDP</sequence>
<dbReference type="InterPro" id="IPR017853">
    <property type="entry name" value="GH"/>
</dbReference>
<evidence type="ECO:0000259" key="2">
    <source>
        <dbReference type="Pfam" id="PF03537"/>
    </source>
</evidence>
<protein>
    <submittedName>
        <fullName evidence="3">MJ1477/TM1410 family putative glycoside hydrolase</fullName>
    </submittedName>
</protein>
<keyword evidence="1" id="KW-0812">Transmembrane</keyword>
<dbReference type="Pfam" id="PF03537">
    <property type="entry name" value="Glyco_hydro_114"/>
    <property type="match status" value="1"/>
</dbReference>
<evidence type="ECO:0000313" key="3">
    <source>
        <dbReference type="EMBL" id="MFC1850022.1"/>
    </source>
</evidence>
<dbReference type="PANTHER" id="PTHR35882">
    <property type="entry name" value="PELA"/>
    <property type="match status" value="1"/>
</dbReference>
<evidence type="ECO:0000313" key="4">
    <source>
        <dbReference type="Proteomes" id="UP001594351"/>
    </source>
</evidence>
<keyword evidence="4" id="KW-1185">Reference proteome</keyword>
<gene>
    <name evidence="3" type="ORF">ACFL27_07515</name>
</gene>
<dbReference type="Proteomes" id="UP001594351">
    <property type="component" value="Unassembled WGS sequence"/>
</dbReference>
<keyword evidence="1" id="KW-0472">Membrane</keyword>
<dbReference type="InterPro" id="IPR013785">
    <property type="entry name" value="Aldolase_TIM"/>
</dbReference>
<accession>A0ABV6YV14</accession>
<organism evidence="3 4">
    <name type="scientific">candidate division CSSED10-310 bacterium</name>
    <dbReference type="NCBI Taxonomy" id="2855610"/>
    <lineage>
        <taxon>Bacteria</taxon>
        <taxon>Bacteria division CSSED10-310</taxon>
    </lineage>
</organism>